<dbReference type="EMBL" id="CAMPGE010011587">
    <property type="protein sequence ID" value="CAI2370410.1"/>
    <property type="molecule type" value="Genomic_DNA"/>
</dbReference>
<name>A0AAD1USG1_EUPCR</name>
<dbReference type="AlphaFoldDB" id="A0AAD1USG1"/>
<feature type="region of interest" description="Disordered" evidence="1">
    <location>
        <begin position="113"/>
        <end position="132"/>
    </location>
</feature>
<feature type="region of interest" description="Disordered" evidence="1">
    <location>
        <begin position="1"/>
        <end position="21"/>
    </location>
</feature>
<organism evidence="2 3">
    <name type="scientific">Euplotes crassus</name>
    <dbReference type="NCBI Taxonomy" id="5936"/>
    <lineage>
        <taxon>Eukaryota</taxon>
        <taxon>Sar</taxon>
        <taxon>Alveolata</taxon>
        <taxon>Ciliophora</taxon>
        <taxon>Intramacronucleata</taxon>
        <taxon>Spirotrichea</taxon>
        <taxon>Hypotrichia</taxon>
        <taxon>Euplotida</taxon>
        <taxon>Euplotidae</taxon>
        <taxon>Moneuplotes</taxon>
    </lineage>
</organism>
<evidence type="ECO:0000256" key="1">
    <source>
        <dbReference type="SAM" id="MobiDB-lite"/>
    </source>
</evidence>
<gene>
    <name evidence="2" type="ORF">ECRASSUSDP1_LOCUS11722</name>
</gene>
<evidence type="ECO:0000313" key="2">
    <source>
        <dbReference type="EMBL" id="CAI2370410.1"/>
    </source>
</evidence>
<sequence length="298" mass="33590">MNNNEKLAASKTGEEVAQTKNRRIKCSKRLDSEDGFNTFLSPAITLNTLASDSLKANLCKEKGNEVGTRSRNDYFNFTLLPKVNSCALALNSENRKLLRKSSPNRDLILQDRSERAKAKQNVPVKQKSSRIVKEKEVPLRSPKLPKFPELPRMGRKMSYSTEFRTPNPKKRKLIFQPSSSEVAKRGTPIPFSKIFQRKISSGPHFAKEFKDLPADLFTEIEINLPLRKRTMSECTIRSWCPPPLNLSSKDIVQAHMKEGIKKPGECDEIDSIEENSEGSSHPSESLASMVGLVPDDLF</sequence>
<evidence type="ECO:0000313" key="3">
    <source>
        <dbReference type="Proteomes" id="UP001295684"/>
    </source>
</evidence>
<feature type="region of interest" description="Disordered" evidence="1">
    <location>
        <begin position="272"/>
        <end position="298"/>
    </location>
</feature>
<keyword evidence="3" id="KW-1185">Reference proteome</keyword>
<accession>A0AAD1USG1</accession>
<comment type="caution">
    <text evidence="2">The sequence shown here is derived from an EMBL/GenBank/DDBJ whole genome shotgun (WGS) entry which is preliminary data.</text>
</comment>
<reference evidence="2" key="1">
    <citation type="submission" date="2023-07" db="EMBL/GenBank/DDBJ databases">
        <authorList>
            <consortium name="AG Swart"/>
            <person name="Singh M."/>
            <person name="Singh A."/>
            <person name="Seah K."/>
            <person name="Emmerich C."/>
        </authorList>
    </citation>
    <scope>NUCLEOTIDE SEQUENCE</scope>
    <source>
        <strain evidence="2">DP1</strain>
    </source>
</reference>
<protein>
    <submittedName>
        <fullName evidence="2">Uncharacterized protein</fullName>
    </submittedName>
</protein>
<feature type="compositionally biased region" description="Polar residues" evidence="1">
    <location>
        <begin position="277"/>
        <end position="286"/>
    </location>
</feature>
<dbReference type="Proteomes" id="UP001295684">
    <property type="component" value="Unassembled WGS sequence"/>
</dbReference>
<proteinExistence type="predicted"/>